<proteinExistence type="predicted"/>
<name>A0A2P2NGG2_RHIMU</name>
<reference evidence="1" key="1">
    <citation type="submission" date="2018-02" db="EMBL/GenBank/DDBJ databases">
        <title>Rhizophora mucronata_Transcriptome.</title>
        <authorList>
            <person name="Meera S.P."/>
            <person name="Sreeshan A."/>
            <person name="Augustine A."/>
        </authorList>
    </citation>
    <scope>NUCLEOTIDE SEQUENCE</scope>
    <source>
        <tissue evidence="1">Leaf</tissue>
    </source>
</reference>
<accession>A0A2P2NGG2</accession>
<dbReference type="AlphaFoldDB" id="A0A2P2NGG2"/>
<organism evidence="1">
    <name type="scientific">Rhizophora mucronata</name>
    <name type="common">Asiatic mangrove</name>
    <dbReference type="NCBI Taxonomy" id="61149"/>
    <lineage>
        <taxon>Eukaryota</taxon>
        <taxon>Viridiplantae</taxon>
        <taxon>Streptophyta</taxon>
        <taxon>Embryophyta</taxon>
        <taxon>Tracheophyta</taxon>
        <taxon>Spermatophyta</taxon>
        <taxon>Magnoliopsida</taxon>
        <taxon>eudicotyledons</taxon>
        <taxon>Gunneridae</taxon>
        <taxon>Pentapetalae</taxon>
        <taxon>rosids</taxon>
        <taxon>fabids</taxon>
        <taxon>Malpighiales</taxon>
        <taxon>Rhizophoraceae</taxon>
        <taxon>Rhizophora</taxon>
    </lineage>
</organism>
<protein>
    <submittedName>
        <fullName evidence="1">Uncharacterized protein</fullName>
    </submittedName>
</protein>
<sequence>MTWTCLHVECSAIWYYIYLADEVDQERCVATI</sequence>
<dbReference type="EMBL" id="GGEC01061092">
    <property type="protein sequence ID" value="MBX41576.1"/>
    <property type="molecule type" value="Transcribed_RNA"/>
</dbReference>
<evidence type="ECO:0000313" key="1">
    <source>
        <dbReference type="EMBL" id="MBX41576.1"/>
    </source>
</evidence>